<feature type="domain" description="Orn/Lys/Arg decarboxylases family 1 pyridoxal-P attachment site" evidence="6">
    <location>
        <begin position="8"/>
        <end position="288"/>
    </location>
</feature>
<dbReference type="PANTHER" id="PTHR43277:SF3">
    <property type="entry name" value="DECARBOXYLASE, PUTATIVE-RELATED"/>
    <property type="match status" value="1"/>
</dbReference>
<dbReference type="Gene3D" id="3.90.105.10">
    <property type="entry name" value="Molybdopterin biosynthesis moea protein, domain 2"/>
    <property type="match status" value="1"/>
</dbReference>
<dbReference type="InterPro" id="IPR036633">
    <property type="entry name" value="Prn/Lys/Arg_de-COase_C_sf"/>
</dbReference>
<dbReference type="InterPro" id="IPR008286">
    <property type="entry name" value="Prn/Lys/Arg_de-COase_C"/>
</dbReference>
<dbReference type="SUPFAM" id="SSF55904">
    <property type="entry name" value="Ornithine decarboxylase C-terminal domain"/>
    <property type="match status" value="1"/>
</dbReference>
<dbReference type="STRING" id="1122204.SAMN05421781_2255"/>
<evidence type="ECO:0000313" key="9">
    <source>
        <dbReference type="Proteomes" id="UP000199488"/>
    </source>
</evidence>
<evidence type="ECO:0000256" key="1">
    <source>
        <dbReference type="ARBA" id="ARBA00001933"/>
    </source>
</evidence>
<dbReference type="InterPro" id="IPR015421">
    <property type="entry name" value="PyrdxlP-dep_Trfase_major"/>
</dbReference>
<evidence type="ECO:0000313" key="8">
    <source>
        <dbReference type="EMBL" id="SDW75434.1"/>
    </source>
</evidence>
<evidence type="ECO:0000259" key="7">
    <source>
        <dbReference type="Pfam" id="PF03711"/>
    </source>
</evidence>
<evidence type="ECO:0000256" key="5">
    <source>
        <dbReference type="ARBA" id="ARBA00023239"/>
    </source>
</evidence>
<dbReference type="Proteomes" id="UP000199488">
    <property type="component" value="Unassembled WGS sequence"/>
</dbReference>
<dbReference type="EMBL" id="FNNC01000005">
    <property type="protein sequence ID" value="SDW75434.1"/>
    <property type="molecule type" value="Genomic_DNA"/>
</dbReference>
<keyword evidence="5" id="KW-0456">Lyase</keyword>
<dbReference type="Pfam" id="PF03711">
    <property type="entry name" value="OKR_DC_1_C"/>
    <property type="match status" value="1"/>
</dbReference>
<dbReference type="SUPFAM" id="SSF53383">
    <property type="entry name" value="PLP-dependent transferases"/>
    <property type="match status" value="1"/>
</dbReference>
<proteinExistence type="inferred from homology"/>
<keyword evidence="9" id="KW-1185">Reference proteome</keyword>
<dbReference type="RefSeq" id="WP_091615084.1">
    <property type="nucleotide sequence ID" value="NZ_FNNC01000005.1"/>
</dbReference>
<accession>A0A1H2W5B2</accession>
<evidence type="ECO:0000256" key="3">
    <source>
        <dbReference type="ARBA" id="ARBA00022793"/>
    </source>
</evidence>
<comment type="cofactor">
    <cofactor evidence="1">
        <name>pyridoxal 5'-phosphate</name>
        <dbReference type="ChEBI" id="CHEBI:597326"/>
    </cofactor>
</comment>
<gene>
    <name evidence="8" type="ORF">SAMN05421781_2255</name>
</gene>
<dbReference type="OrthoDB" id="9815233at2"/>
<keyword evidence="4" id="KW-0663">Pyridoxal phosphate</keyword>
<dbReference type="InterPro" id="IPR052357">
    <property type="entry name" value="Orn_Lys_Arg_decarboxylase-I"/>
</dbReference>
<dbReference type="InterPro" id="IPR000310">
    <property type="entry name" value="Orn/Lys/Arg_deCO2ase_major_dom"/>
</dbReference>
<comment type="similarity">
    <text evidence="2">Belongs to the Orn/Lys/Arg decarboxylase class-I family.</text>
</comment>
<name>A0A1H2W5B2_9BACI</name>
<organism evidence="8 9">
    <name type="scientific">Marinococcus luteus</name>
    <dbReference type="NCBI Taxonomy" id="1122204"/>
    <lineage>
        <taxon>Bacteria</taxon>
        <taxon>Bacillati</taxon>
        <taxon>Bacillota</taxon>
        <taxon>Bacilli</taxon>
        <taxon>Bacillales</taxon>
        <taxon>Bacillaceae</taxon>
        <taxon>Marinococcus</taxon>
    </lineage>
</organism>
<evidence type="ECO:0000256" key="2">
    <source>
        <dbReference type="ARBA" id="ARBA00010671"/>
    </source>
</evidence>
<evidence type="ECO:0000259" key="6">
    <source>
        <dbReference type="Pfam" id="PF01276"/>
    </source>
</evidence>
<feature type="domain" description="Orn/Lys/Arg decarboxylase C-terminal" evidence="7">
    <location>
        <begin position="406"/>
        <end position="445"/>
    </location>
</feature>
<reference evidence="8 9" key="1">
    <citation type="submission" date="2016-10" db="EMBL/GenBank/DDBJ databases">
        <authorList>
            <person name="de Groot N.N."/>
        </authorList>
    </citation>
    <scope>NUCLEOTIDE SEQUENCE [LARGE SCALE GENOMIC DNA]</scope>
    <source>
        <strain evidence="8 9">DSM 23126</strain>
    </source>
</reference>
<keyword evidence="3" id="KW-0210">Decarboxylase</keyword>
<sequence>MVCQQDQPIVRMVQQHMAGRPVSFHVPGHKNGTVFPASLKEWKNIFPYDLTEITGLDDLHQPEEGIAEAEHLAAEVFGAERTWFLINGSTTGNLAMVMAAFSPGDQVLVQRDAHKSVMNALKLAGVRAVFARPEIDEYTQLSIGISREILADAWARYPSLKGAVITSPSYEGWSSDISSLAEFVHERDGVLLVDEAHGAHFAASPLLPKGALAQGADVVVQSAHKMLPALTMSAYLHVSGSRVSRERLSYYLGMLQSSSPSYLLLASLDAARHYVHTMQHEGWSAEQLSAQKQQLEAVIGSRLIQPPEHVAPDPLKLMVPVPEGYTGWEVQEALEQEHIYSELAGSSYVLWTLPLTSEHINIPLKAVERVWEGLEPRNGNRVPSFSMFELFPRLSEGAREEEPGGEEWILLESAEGRTAAAPLVPYPPGVPLWLEGECMDAGRISYARDLLQNGGRLQGGRKEDNRFFVKVKHREKG</sequence>
<protein>
    <submittedName>
        <fullName evidence="8">Lysine decarboxylase</fullName>
    </submittedName>
</protein>
<dbReference type="AlphaFoldDB" id="A0A1H2W5B2"/>
<dbReference type="Pfam" id="PF01276">
    <property type="entry name" value="OKR_DC_1"/>
    <property type="match status" value="1"/>
</dbReference>
<dbReference type="PANTHER" id="PTHR43277">
    <property type="entry name" value="ARGININE DECARBOXYLASE"/>
    <property type="match status" value="1"/>
</dbReference>
<dbReference type="InterPro" id="IPR015424">
    <property type="entry name" value="PyrdxlP-dep_Trfase"/>
</dbReference>
<dbReference type="GO" id="GO:0016831">
    <property type="term" value="F:carboxy-lyase activity"/>
    <property type="evidence" value="ECO:0007669"/>
    <property type="project" value="UniProtKB-KW"/>
</dbReference>
<dbReference type="Gene3D" id="3.40.640.10">
    <property type="entry name" value="Type I PLP-dependent aspartate aminotransferase-like (Major domain)"/>
    <property type="match status" value="1"/>
</dbReference>
<evidence type="ECO:0000256" key="4">
    <source>
        <dbReference type="ARBA" id="ARBA00022898"/>
    </source>
</evidence>